<reference evidence="2" key="1">
    <citation type="submission" date="2022-10" db="EMBL/GenBank/DDBJ databases">
        <title>Tapping the CABI collections for fungal endophytes: first genome assemblies for Collariella, Neodidymelliopsis, Ascochyta clinopodiicola, Didymella pomorum, Didymosphaeria variabile, Neocosmospora piperis and Neocucurbitaria cava.</title>
        <authorList>
            <person name="Hill R."/>
        </authorList>
    </citation>
    <scope>NUCLEOTIDE SEQUENCE</scope>
    <source>
        <strain evidence="2">IMI 356814</strain>
    </source>
</reference>
<dbReference type="EMBL" id="JAPEUY010000004">
    <property type="protein sequence ID" value="KAJ4374176.1"/>
    <property type="molecule type" value="Genomic_DNA"/>
</dbReference>
<dbReference type="GO" id="GO:0003676">
    <property type="term" value="F:nucleic acid binding"/>
    <property type="evidence" value="ECO:0007669"/>
    <property type="project" value="InterPro"/>
</dbReference>
<dbReference type="GO" id="GO:0005634">
    <property type="term" value="C:nucleus"/>
    <property type="evidence" value="ECO:0007669"/>
    <property type="project" value="UniProtKB-SubCell"/>
</dbReference>
<feature type="region of interest" description="Disordered" evidence="1">
    <location>
        <begin position="378"/>
        <end position="409"/>
    </location>
</feature>
<feature type="compositionally biased region" description="Low complexity" evidence="1">
    <location>
        <begin position="249"/>
        <end position="268"/>
    </location>
</feature>
<dbReference type="InterPro" id="IPR012677">
    <property type="entry name" value="Nucleotide-bd_a/b_plait_sf"/>
</dbReference>
<evidence type="ECO:0000313" key="3">
    <source>
        <dbReference type="Proteomes" id="UP001140560"/>
    </source>
</evidence>
<evidence type="ECO:0008006" key="4">
    <source>
        <dbReference type="Google" id="ProtNLM"/>
    </source>
</evidence>
<dbReference type="Gene3D" id="3.30.70.330">
    <property type="match status" value="1"/>
</dbReference>
<accession>A0A9W9CP50</accession>
<dbReference type="OrthoDB" id="10065185at2759"/>
<feature type="compositionally biased region" description="Low complexity" evidence="1">
    <location>
        <begin position="18"/>
        <end position="38"/>
    </location>
</feature>
<evidence type="ECO:0000313" key="2">
    <source>
        <dbReference type="EMBL" id="KAJ4374176.1"/>
    </source>
</evidence>
<dbReference type="AlphaFoldDB" id="A0A9W9CP50"/>
<feature type="compositionally biased region" description="Acidic residues" evidence="1">
    <location>
        <begin position="1"/>
        <end position="17"/>
    </location>
</feature>
<feature type="compositionally biased region" description="Basic and acidic residues" evidence="1">
    <location>
        <begin position="213"/>
        <end position="228"/>
    </location>
</feature>
<organism evidence="2 3">
    <name type="scientific">Neocucurbitaria cava</name>
    <dbReference type="NCBI Taxonomy" id="798079"/>
    <lineage>
        <taxon>Eukaryota</taxon>
        <taxon>Fungi</taxon>
        <taxon>Dikarya</taxon>
        <taxon>Ascomycota</taxon>
        <taxon>Pezizomycotina</taxon>
        <taxon>Dothideomycetes</taxon>
        <taxon>Pleosporomycetidae</taxon>
        <taxon>Pleosporales</taxon>
        <taxon>Pleosporineae</taxon>
        <taxon>Cucurbitariaceae</taxon>
        <taxon>Neocucurbitaria</taxon>
    </lineage>
</organism>
<dbReference type="InterPro" id="IPR035979">
    <property type="entry name" value="RBD_domain_sf"/>
</dbReference>
<protein>
    <recommendedName>
        <fullName evidence="4">RRM domain-containing protein</fullName>
    </recommendedName>
</protein>
<comment type="caution">
    <text evidence="2">The sequence shown here is derived from an EMBL/GenBank/DDBJ whole genome shotgun (WGS) entry which is preliminary data.</text>
</comment>
<feature type="region of interest" description="Disordered" evidence="1">
    <location>
        <begin position="199"/>
        <end position="273"/>
    </location>
</feature>
<sequence length="409" mass="42961">MADDDNFDIDIYGDDSYQDSTTQQDTAITDANATNADGNAGGSNGSTEHNKPQGGDQAAKQEPTGDTTNGNAHHEHSTQQIASTGGSAGGLDVHKQAPQQQGTKRKQGEDDDRPMDPGATAALMINDVNWWISEEDIRGWANQSSCEDELVEVTFNEHKVNGKSKGQVYVQLQSPQAATALKHQIENLFKDQAHTKKPTAIFNPPQHNPFKTLPKDVPAREKGGRNDRGTSGSYGNQGGGNFNRSYTPRGNFNNNRGGNMGFQNNRNFSPAGGNMGGNMGGFGAQAPMNNFGSPMGGGMNNFGGGFNRGGMMGSNMRGGMNNRGRGGGMGMNNMGGSPMGGMSMPMGGNMMGMGGNMMGMGGNMGMMGGMGGGFGGNPQQFNPAFFQGNQGGNDGSWQNPHGAKRPRPE</sequence>
<feature type="region of interest" description="Disordered" evidence="1">
    <location>
        <begin position="1"/>
        <end position="118"/>
    </location>
</feature>
<dbReference type="PANTHER" id="PTHR23204">
    <property type="entry name" value="CLEAVAGE AND POLYADENYLATION SPECIFIC FACTOR"/>
    <property type="match status" value="1"/>
</dbReference>
<dbReference type="InterPro" id="IPR034772">
    <property type="entry name" value="CPSF6/7"/>
</dbReference>
<dbReference type="GO" id="GO:0006397">
    <property type="term" value="P:mRNA processing"/>
    <property type="evidence" value="ECO:0007669"/>
    <property type="project" value="UniProtKB-KW"/>
</dbReference>
<dbReference type="Proteomes" id="UP001140560">
    <property type="component" value="Unassembled WGS sequence"/>
</dbReference>
<keyword evidence="3" id="KW-1185">Reference proteome</keyword>
<gene>
    <name evidence="2" type="ORF">N0V83_002917</name>
</gene>
<name>A0A9W9CP50_9PLEO</name>
<evidence type="ECO:0000256" key="1">
    <source>
        <dbReference type="SAM" id="MobiDB-lite"/>
    </source>
</evidence>
<dbReference type="SUPFAM" id="SSF54928">
    <property type="entry name" value="RNA-binding domain, RBD"/>
    <property type="match status" value="1"/>
</dbReference>
<proteinExistence type="predicted"/>